<dbReference type="AlphaFoldDB" id="A0A7Y9ZBE2"/>
<gene>
    <name evidence="2" type="ORF">BKA03_002386</name>
</gene>
<keyword evidence="1" id="KW-0812">Transmembrane</keyword>
<comment type="caution">
    <text evidence="2">The sequence shown here is derived from an EMBL/GenBank/DDBJ whole genome shotgun (WGS) entry which is preliminary data.</text>
</comment>
<feature type="transmembrane region" description="Helical" evidence="1">
    <location>
        <begin position="57"/>
        <end position="75"/>
    </location>
</feature>
<accession>A0A7Y9ZBE2</accession>
<dbReference type="OrthoDB" id="5147820at2"/>
<sequence>MLKRAVSVLALGLLGALVAAIGAGSHRSTGYLGVGLVLALIACAGVFAKVWQSWNGYVAFASLWVGVTVFFYSTGPGQSQLISGDLKDQLWVYGGAVVLSIVAAVPRFVFVGRDVAP</sequence>
<keyword evidence="3" id="KW-1185">Reference proteome</keyword>
<proteinExistence type="predicted"/>
<organism evidence="2 3">
    <name type="scientific">Demequina lutea</name>
    <dbReference type="NCBI Taxonomy" id="431489"/>
    <lineage>
        <taxon>Bacteria</taxon>
        <taxon>Bacillati</taxon>
        <taxon>Actinomycetota</taxon>
        <taxon>Actinomycetes</taxon>
        <taxon>Micrococcales</taxon>
        <taxon>Demequinaceae</taxon>
        <taxon>Demequina</taxon>
    </lineage>
</organism>
<evidence type="ECO:0000256" key="1">
    <source>
        <dbReference type="SAM" id="Phobius"/>
    </source>
</evidence>
<dbReference type="Proteomes" id="UP000547973">
    <property type="component" value="Unassembled WGS sequence"/>
</dbReference>
<keyword evidence="1" id="KW-1133">Transmembrane helix</keyword>
<keyword evidence="1" id="KW-0472">Membrane</keyword>
<reference evidence="2 3" key="1">
    <citation type="submission" date="2020-07" db="EMBL/GenBank/DDBJ databases">
        <title>Sequencing the genomes of 1000 actinobacteria strains.</title>
        <authorList>
            <person name="Klenk H.-P."/>
        </authorList>
    </citation>
    <scope>NUCLEOTIDE SEQUENCE [LARGE SCALE GENOMIC DNA]</scope>
    <source>
        <strain evidence="2 3">DSM 19970</strain>
    </source>
</reference>
<dbReference type="Pfam" id="PF19608">
    <property type="entry name" value="DUF6113"/>
    <property type="match status" value="1"/>
</dbReference>
<feature type="transmembrane region" description="Helical" evidence="1">
    <location>
        <begin position="30"/>
        <end position="50"/>
    </location>
</feature>
<evidence type="ECO:0000313" key="3">
    <source>
        <dbReference type="Proteomes" id="UP000547973"/>
    </source>
</evidence>
<evidence type="ECO:0000313" key="2">
    <source>
        <dbReference type="EMBL" id="NYI42267.1"/>
    </source>
</evidence>
<dbReference type="EMBL" id="JACBZO010000001">
    <property type="protein sequence ID" value="NYI42267.1"/>
    <property type="molecule type" value="Genomic_DNA"/>
</dbReference>
<dbReference type="InterPro" id="IPR046095">
    <property type="entry name" value="DUF6113"/>
</dbReference>
<name>A0A7Y9ZBE2_9MICO</name>
<feature type="transmembrane region" description="Helical" evidence="1">
    <location>
        <begin position="90"/>
        <end position="110"/>
    </location>
</feature>
<protein>
    <submittedName>
        <fullName evidence="2">Uncharacterized protein</fullName>
    </submittedName>
</protein>
<dbReference type="RefSeq" id="WP_152649461.1">
    <property type="nucleotide sequence ID" value="NZ_BBRC01000002.1"/>
</dbReference>